<reference evidence="2 3" key="1">
    <citation type="submission" date="2013-11" db="EMBL/GenBank/DDBJ databases">
        <title>The Damaraland mole rat (Fukomys damarensis) genome and evolution of African mole rats.</title>
        <authorList>
            <person name="Gladyshev V.N."/>
            <person name="Fang X."/>
        </authorList>
    </citation>
    <scope>NUCLEOTIDE SEQUENCE [LARGE SCALE GENOMIC DNA]</scope>
    <source>
        <tissue evidence="2">Liver</tissue>
    </source>
</reference>
<name>A0A091CQF9_FUKDA</name>
<evidence type="ECO:0000313" key="2">
    <source>
        <dbReference type="EMBL" id="KFO21384.1"/>
    </source>
</evidence>
<evidence type="ECO:0000313" key="3">
    <source>
        <dbReference type="Proteomes" id="UP000028990"/>
    </source>
</evidence>
<protein>
    <submittedName>
        <fullName evidence="2">Uncharacterized protein</fullName>
    </submittedName>
</protein>
<accession>A0A091CQF9</accession>
<sequence length="148" mass="15334">MTWGKGLQIAEAQSQLRRAANPKAERSPGKGGVTQVSAEAGDPLLAPLASQVDPSRPLELVAASPEDSGAATPRLRRPLGPGPLGRPARRGPGLSKPPLGLTRPGYLFRETWKGGEDPKTEWPSSCLSGGKLEATAHLTGDAGSSPSR</sequence>
<organism evidence="2 3">
    <name type="scientific">Fukomys damarensis</name>
    <name type="common">Damaraland mole rat</name>
    <name type="synonym">Cryptomys damarensis</name>
    <dbReference type="NCBI Taxonomy" id="885580"/>
    <lineage>
        <taxon>Eukaryota</taxon>
        <taxon>Metazoa</taxon>
        <taxon>Chordata</taxon>
        <taxon>Craniata</taxon>
        <taxon>Vertebrata</taxon>
        <taxon>Euteleostomi</taxon>
        <taxon>Mammalia</taxon>
        <taxon>Eutheria</taxon>
        <taxon>Euarchontoglires</taxon>
        <taxon>Glires</taxon>
        <taxon>Rodentia</taxon>
        <taxon>Hystricomorpha</taxon>
        <taxon>Bathyergidae</taxon>
        <taxon>Fukomys</taxon>
    </lineage>
</organism>
<dbReference type="Proteomes" id="UP000028990">
    <property type="component" value="Unassembled WGS sequence"/>
</dbReference>
<dbReference type="AlphaFoldDB" id="A0A091CQF9"/>
<proteinExistence type="predicted"/>
<feature type="region of interest" description="Disordered" evidence="1">
    <location>
        <begin position="1"/>
        <end position="105"/>
    </location>
</feature>
<gene>
    <name evidence="2" type="ORF">H920_17293</name>
</gene>
<dbReference type="EMBL" id="KN124392">
    <property type="protein sequence ID" value="KFO21384.1"/>
    <property type="molecule type" value="Genomic_DNA"/>
</dbReference>
<keyword evidence="3" id="KW-1185">Reference proteome</keyword>
<evidence type="ECO:0000256" key="1">
    <source>
        <dbReference type="SAM" id="MobiDB-lite"/>
    </source>
</evidence>